<dbReference type="Pfam" id="PF06827">
    <property type="entry name" value="zf-FPG_IleRS"/>
    <property type="match status" value="1"/>
</dbReference>
<accession>A0A2Z2HZT7</accession>
<protein>
    <recommendedName>
        <fullName evidence="1">Zinc finger FPG/IleRS-type domain-containing protein</fullName>
    </recommendedName>
</protein>
<dbReference type="Proteomes" id="UP000250088">
    <property type="component" value="Chromosome"/>
</dbReference>
<dbReference type="OrthoDB" id="331156at2157"/>
<dbReference type="GeneID" id="32896154"/>
<dbReference type="AlphaFoldDB" id="A0A2Z2HZT7"/>
<dbReference type="RefSeq" id="WP_086889926.1">
    <property type="nucleotide sequence ID" value="NZ_CP019893.1"/>
</dbReference>
<gene>
    <name evidence="2" type="ORF">B1756_18735</name>
</gene>
<evidence type="ECO:0000313" key="3">
    <source>
        <dbReference type="Proteomes" id="UP000250088"/>
    </source>
</evidence>
<sequence length="66" mass="7757">MDECPRCQRSLETLSLGDASTVTCPHCGYADVPVEHDSEVDDPESWQDAFNRFYDHQRRRVEREDR</sequence>
<dbReference type="EMBL" id="CP019893">
    <property type="protein sequence ID" value="ARS91557.1"/>
    <property type="molecule type" value="Genomic_DNA"/>
</dbReference>
<name>A0A2Z2HZT7_9EURY</name>
<evidence type="ECO:0000259" key="1">
    <source>
        <dbReference type="Pfam" id="PF06827"/>
    </source>
</evidence>
<keyword evidence="3" id="KW-1185">Reference proteome</keyword>
<reference evidence="3" key="1">
    <citation type="submission" date="2017-02" db="EMBL/GenBank/DDBJ databases">
        <title>Natronthermophilus aegyptiacus gen. nov.,sp. nov., an aerobic, extremely halophilic alkalithermophilic archaeon isolated from the athalassohaline Wadi An Natrun, Egypt.</title>
        <authorList>
            <person name="Zhao B."/>
        </authorList>
    </citation>
    <scope>NUCLEOTIDE SEQUENCE [LARGE SCALE GENOMIC DNA]</scope>
    <source>
        <strain evidence="3">JW/NM-HA 15</strain>
    </source>
</reference>
<proteinExistence type="predicted"/>
<dbReference type="InterPro" id="IPR010663">
    <property type="entry name" value="Znf_FPG/IleRS"/>
</dbReference>
<dbReference type="KEGG" id="naj:B1756_18735"/>
<feature type="domain" description="Zinc finger FPG/IleRS-type" evidence="1">
    <location>
        <begin position="4"/>
        <end position="27"/>
    </location>
</feature>
<organism evidence="2 3">
    <name type="scientific">Natrarchaeobaculum aegyptiacum</name>
    <dbReference type="NCBI Taxonomy" id="745377"/>
    <lineage>
        <taxon>Archaea</taxon>
        <taxon>Methanobacteriati</taxon>
        <taxon>Methanobacteriota</taxon>
        <taxon>Stenosarchaea group</taxon>
        <taxon>Halobacteria</taxon>
        <taxon>Halobacteriales</taxon>
        <taxon>Natrialbaceae</taxon>
        <taxon>Natrarchaeobaculum</taxon>
    </lineage>
</organism>
<evidence type="ECO:0000313" key="2">
    <source>
        <dbReference type="EMBL" id="ARS91557.1"/>
    </source>
</evidence>